<gene>
    <name evidence="3" type="ORF">H6F44_10090</name>
</gene>
<dbReference type="GO" id="GO:0051087">
    <property type="term" value="F:protein-folding chaperone binding"/>
    <property type="evidence" value="ECO:0007669"/>
    <property type="project" value="InterPro"/>
</dbReference>
<sequence>MSTEVTTPNIDLQQELNDEAKKEESLTPDAVQTENAAVDVSSPESPETGQDITPEEVTRSSSNDVELATSANSQVSAGESSNNADIQPKSTYSLSTDDLVRAINEDRDNINKLFKSYKQLLDRYNKQNDDLNQTNESLNKLEGITRSQIEDLTSELNLVKGRLSKLEEITRFQFEDLVISALEQDAESFKEDLNDFEQYQEKVNYWHSKNQDLSSEMSLAISCCCDRITQCGTMMKEFESSLSRSYQDDLKSRYSGLETVKRMLERLTESLNSLTTCQLPSSELIQVQQLELLNLVRSQTDAKQAKQMLDRRIREIGDARYQPVREWRNLAEKLQKQWVNFIDKKILPALDGIDDGELHAKNLVSDVSSSHPNQAPKLSEWLRTYADLREILLSALKKLGVKPMNVEKGQPVDFLRHEPFTTETDPQLPNESVKALVRKGYEYQYQLEKQPEKETVLLRTALVVAVKNK</sequence>
<protein>
    <recommendedName>
        <fullName evidence="5">Nucleotide exchange factor GrpE</fullName>
    </recommendedName>
</protein>
<dbReference type="RefSeq" id="WP_190350828.1">
    <property type="nucleotide sequence ID" value="NZ_JACJPY010000026.1"/>
</dbReference>
<dbReference type="EMBL" id="JACJPY010000026">
    <property type="protein sequence ID" value="MBD2150466.1"/>
    <property type="molecule type" value="Genomic_DNA"/>
</dbReference>
<evidence type="ECO:0000313" key="3">
    <source>
        <dbReference type="EMBL" id="MBD2150466.1"/>
    </source>
</evidence>
<dbReference type="Pfam" id="PF01025">
    <property type="entry name" value="GrpE"/>
    <property type="match status" value="1"/>
</dbReference>
<dbReference type="AlphaFoldDB" id="A0A926UTG6"/>
<dbReference type="GO" id="GO:0042803">
    <property type="term" value="F:protein homodimerization activity"/>
    <property type="evidence" value="ECO:0007669"/>
    <property type="project" value="InterPro"/>
</dbReference>
<feature type="region of interest" description="Disordered" evidence="2">
    <location>
        <begin position="1"/>
        <end position="90"/>
    </location>
</feature>
<feature type="coiled-coil region" evidence="1">
    <location>
        <begin position="107"/>
        <end position="199"/>
    </location>
</feature>
<reference evidence="3" key="1">
    <citation type="journal article" date="2015" name="ISME J.">
        <title>Draft Genome Sequence of Streptomyces incarnatus NRRL8089, which Produces the Nucleoside Antibiotic Sinefungin.</title>
        <authorList>
            <person name="Oshima K."/>
            <person name="Hattori M."/>
            <person name="Shimizu H."/>
            <person name="Fukuda K."/>
            <person name="Nemoto M."/>
            <person name="Inagaki K."/>
            <person name="Tamura T."/>
        </authorList>
    </citation>
    <scope>NUCLEOTIDE SEQUENCE</scope>
    <source>
        <strain evidence="3">FACHB-1277</strain>
    </source>
</reference>
<keyword evidence="4" id="KW-1185">Reference proteome</keyword>
<reference evidence="3" key="2">
    <citation type="submission" date="2020-08" db="EMBL/GenBank/DDBJ databases">
        <authorList>
            <person name="Chen M."/>
            <person name="Teng W."/>
            <person name="Zhao L."/>
            <person name="Hu C."/>
            <person name="Zhou Y."/>
            <person name="Han B."/>
            <person name="Song L."/>
            <person name="Shu W."/>
        </authorList>
    </citation>
    <scope>NUCLEOTIDE SEQUENCE</scope>
    <source>
        <strain evidence="3">FACHB-1277</strain>
    </source>
</reference>
<name>A0A926UTG6_9CYAN</name>
<dbReference type="InterPro" id="IPR000740">
    <property type="entry name" value="GrpE"/>
</dbReference>
<organism evidence="3 4">
    <name type="scientific">Pseudanabaena cinerea FACHB-1277</name>
    <dbReference type="NCBI Taxonomy" id="2949581"/>
    <lineage>
        <taxon>Bacteria</taxon>
        <taxon>Bacillati</taxon>
        <taxon>Cyanobacteriota</taxon>
        <taxon>Cyanophyceae</taxon>
        <taxon>Pseudanabaenales</taxon>
        <taxon>Pseudanabaenaceae</taxon>
        <taxon>Pseudanabaena</taxon>
        <taxon>Pseudanabaena cinerea</taxon>
    </lineage>
</organism>
<dbReference type="Proteomes" id="UP000631421">
    <property type="component" value="Unassembled WGS sequence"/>
</dbReference>
<feature type="compositionally biased region" description="Polar residues" evidence="2">
    <location>
        <begin position="59"/>
        <end position="90"/>
    </location>
</feature>
<evidence type="ECO:0000256" key="1">
    <source>
        <dbReference type="SAM" id="Coils"/>
    </source>
</evidence>
<accession>A0A926UTG6</accession>
<dbReference type="GO" id="GO:0006457">
    <property type="term" value="P:protein folding"/>
    <property type="evidence" value="ECO:0007669"/>
    <property type="project" value="InterPro"/>
</dbReference>
<feature type="compositionally biased region" description="Polar residues" evidence="2">
    <location>
        <begin position="42"/>
        <end position="51"/>
    </location>
</feature>
<evidence type="ECO:0008006" key="5">
    <source>
        <dbReference type="Google" id="ProtNLM"/>
    </source>
</evidence>
<keyword evidence="1" id="KW-0175">Coiled coil</keyword>
<proteinExistence type="predicted"/>
<evidence type="ECO:0000256" key="2">
    <source>
        <dbReference type="SAM" id="MobiDB-lite"/>
    </source>
</evidence>
<dbReference type="GO" id="GO:0000774">
    <property type="term" value="F:adenyl-nucleotide exchange factor activity"/>
    <property type="evidence" value="ECO:0007669"/>
    <property type="project" value="InterPro"/>
</dbReference>
<evidence type="ECO:0000313" key="4">
    <source>
        <dbReference type="Proteomes" id="UP000631421"/>
    </source>
</evidence>
<feature type="compositionally biased region" description="Polar residues" evidence="2">
    <location>
        <begin position="1"/>
        <end position="15"/>
    </location>
</feature>
<comment type="caution">
    <text evidence="3">The sequence shown here is derived from an EMBL/GenBank/DDBJ whole genome shotgun (WGS) entry which is preliminary data.</text>
</comment>